<name>A0A834F6D9_ORYME</name>
<reference evidence="1" key="1">
    <citation type="journal article" name="BMC Genomics">
        <title>Long-read sequencing and de novo genome assembly of marine medaka (Oryzias melastigma).</title>
        <authorList>
            <person name="Liang P."/>
            <person name="Saqib H.S.A."/>
            <person name="Ni X."/>
            <person name="Shen Y."/>
        </authorList>
    </citation>
    <scope>NUCLEOTIDE SEQUENCE</scope>
    <source>
        <strain evidence="1">Bigg-433</strain>
    </source>
</reference>
<organism evidence="1 3">
    <name type="scientific">Oryzias melastigma</name>
    <name type="common">Marine medaka</name>
    <dbReference type="NCBI Taxonomy" id="30732"/>
    <lineage>
        <taxon>Eukaryota</taxon>
        <taxon>Metazoa</taxon>
        <taxon>Chordata</taxon>
        <taxon>Craniata</taxon>
        <taxon>Vertebrata</taxon>
        <taxon>Euteleostomi</taxon>
        <taxon>Actinopterygii</taxon>
        <taxon>Neopterygii</taxon>
        <taxon>Teleostei</taxon>
        <taxon>Neoteleostei</taxon>
        <taxon>Acanthomorphata</taxon>
        <taxon>Ovalentaria</taxon>
        <taxon>Atherinomorphae</taxon>
        <taxon>Beloniformes</taxon>
        <taxon>Adrianichthyidae</taxon>
        <taxon>Oryziinae</taxon>
        <taxon>Oryzias</taxon>
    </lineage>
</organism>
<dbReference type="Proteomes" id="UP000646548">
    <property type="component" value="Unassembled WGS sequence"/>
</dbReference>
<dbReference type="EMBL" id="WKFB01000294">
    <property type="protein sequence ID" value="KAF6728012.1"/>
    <property type="molecule type" value="Genomic_DNA"/>
</dbReference>
<evidence type="ECO:0000313" key="2">
    <source>
        <dbReference type="EMBL" id="KAF6728012.1"/>
    </source>
</evidence>
<gene>
    <name evidence="2" type="ORF">FQA47_008108</name>
    <name evidence="1" type="ORF">FQA47_018400</name>
</gene>
<comment type="caution">
    <text evidence="1">The sequence shown here is derived from an EMBL/GenBank/DDBJ whole genome shotgun (WGS) entry which is preliminary data.</text>
</comment>
<dbReference type="EMBL" id="WKFB01000330">
    <property type="protein sequence ID" value="KAF6726485.1"/>
    <property type="molecule type" value="Genomic_DNA"/>
</dbReference>
<evidence type="ECO:0000313" key="1">
    <source>
        <dbReference type="EMBL" id="KAF6726485.1"/>
    </source>
</evidence>
<protein>
    <submittedName>
        <fullName evidence="1">Uncharacterized protein</fullName>
    </submittedName>
</protein>
<sequence length="69" mass="7321">MLPVQAAALSTSARLPPPHVAPVGRGESGCCAHADCAARILVAQLDVRRQKKGRKEIENTPLSTPLHPM</sequence>
<evidence type="ECO:0000313" key="3">
    <source>
        <dbReference type="Proteomes" id="UP000646548"/>
    </source>
</evidence>
<proteinExistence type="predicted"/>
<dbReference type="AlphaFoldDB" id="A0A834F6D9"/>
<accession>A0A834F6D9</accession>